<dbReference type="InterPro" id="IPR011037">
    <property type="entry name" value="Pyrv_Knase-like_insert_dom_sf"/>
</dbReference>
<proteinExistence type="predicted"/>
<dbReference type="GO" id="GO:0003824">
    <property type="term" value="F:catalytic activity"/>
    <property type="evidence" value="ECO:0007669"/>
    <property type="project" value="InterPro"/>
</dbReference>
<dbReference type="SUPFAM" id="SSF50800">
    <property type="entry name" value="PK beta-barrel domain-like"/>
    <property type="match status" value="1"/>
</dbReference>
<dbReference type="InterPro" id="IPR005302">
    <property type="entry name" value="MoCF_Sase_C"/>
</dbReference>
<reference evidence="2" key="1">
    <citation type="journal article" date="2011" name="Environ. Microbiol.">
        <title>Time-series analyses of Monterey Bay coastal microbial picoplankton using a 'genome proxy' microarray.</title>
        <authorList>
            <person name="Rich V.I."/>
            <person name="Pham V.D."/>
            <person name="Eppley J."/>
            <person name="Shi Y."/>
            <person name="DeLong E.F."/>
        </authorList>
    </citation>
    <scope>NUCLEOTIDE SEQUENCE</scope>
</reference>
<sequence length="290" mass="32153">MTHELTRTLQSIWRFPVKGFAGETLECCALLANACLPGDREYAITTGSPITHKKLGTGWMNKRHFIQLCAASGVAGWQLLPDEGHEQLILLHYGIEIMRAPANAATPLMEALYERQPEIFLGQPRLYRLSGEAYTDTPAPWISLGGSASLTDFRALTSTPPDNRRFRLNLVLETETPFEELDWAGRIITIGSVTLKIIEPVGRCAAISVDPDTATSDTDLLGMMRTHYNHSDLGMFARVTTPGTSGVATAISSQNKPSKRLSGDSFRRVFVFWPFSWLRSGSHLARWLFA</sequence>
<dbReference type="Pfam" id="PF03473">
    <property type="entry name" value="MOSC"/>
    <property type="match status" value="1"/>
</dbReference>
<evidence type="ECO:0000313" key="2">
    <source>
        <dbReference type="EMBL" id="ADI19820.1"/>
    </source>
</evidence>
<evidence type="ECO:0000259" key="1">
    <source>
        <dbReference type="PROSITE" id="PS51340"/>
    </source>
</evidence>
<name>E0XZH9_9PROT</name>
<dbReference type="AlphaFoldDB" id="E0XZH9"/>
<dbReference type="EMBL" id="GU474933">
    <property type="protein sequence ID" value="ADI19820.1"/>
    <property type="molecule type" value="Genomic_DNA"/>
</dbReference>
<organism evidence="2">
    <name type="scientific">uncultured alpha proteobacterium EB000_37G09</name>
    <dbReference type="NCBI Taxonomy" id="710792"/>
    <lineage>
        <taxon>Bacteria</taxon>
        <taxon>Pseudomonadati</taxon>
        <taxon>Pseudomonadota</taxon>
        <taxon>Alphaproteobacteria</taxon>
        <taxon>environmental samples</taxon>
    </lineage>
</organism>
<accession>E0XZH9</accession>
<protein>
    <submittedName>
        <fullName evidence="2">Uncharacterized Fe-S protein</fullName>
    </submittedName>
</protein>
<feature type="domain" description="MOSC" evidence="1">
    <location>
        <begin position="114"/>
        <end position="254"/>
    </location>
</feature>
<dbReference type="GO" id="GO:0030151">
    <property type="term" value="F:molybdenum ion binding"/>
    <property type="evidence" value="ECO:0007669"/>
    <property type="project" value="InterPro"/>
</dbReference>
<dbReference type="GO" id="GO:0030170">
    <property type="term" value="F:pyridoxal phosphate binding"/>
    <property type="evidence" value="ECO:0007669"/>
    <property type="project" value="InterPro"/>
</dbReference>
<dbReference type="PROSITE" id="PS51340">
    <property type="entry name" value="MOSC"/>
    <property type="match status" value="1"/>
</dbReference>